<comment type="pathway">
    <text evidence="1">Protein modification; protein ubiquitination.</text>
</comment>
<feature type="domain" description="MATH" evidence="3">
    <location>
        <begin position="23"/>
        <end position="146"/>
    </location>
</feature>
<evidence type="ECO:0000313" key="5">
    <source>
        <dbReference type="Proteomes" id="UP001140206"/>
    </source>
</evidence>
<dbReference type="GO" id="GO:0016567">
    <property type="term" value="P:protein ubiquitination"/>
    <property type="evidence" value="ECO:0007669"/>
    <property type="project" value="InterPro"/>
</dbReference>
<proteinExistence type="predicted"/>
<dbReference type="PANTHER" id="PTHR26379">
    <property type="entry name" value="BTB/POZ AND MATH DOMAIN-CONTAINING PROTEIN 1"/>
    <property type="match status" value="1"/>
</dbReference>
<evidence type="ECO:0000259" key="2">
    <source>
        <dbReference type="PROSITE" id="PS50097"/>
    </source>
</evidence>
<dbReference type="Proteomes" id="UP001140206">
    <property type="component" value="Chromosome 4"/>
</dbReference>
<dbReference type="Gene3D" id="2.60.210.10">
    <property type="entry name" value="Apoptosis, Tumor Necrosis Factor Receptor Associated Protein 2, Chain A"/>
    <property type="match status" value="1"/>
</dbReference>
<dbReference type="SMART" id="SM00225">
    <property type="entry name" value="BTB"/>
    <property type="match status" value="1"/>
</dbReference>
<evidence type="ECO:0000259" key="3">
    <source>
        <dbReference type="PROSITE" id="PS50144"/>
    </source>
</evidence>
<evidence type="ECO:0000256" key="1">
    <source>
        <dbReference type="ARBA" id="ARBA00004906"/>
    </source>
</evidence>
<accession>A0AAV8DH87</accession>
<keyword evidence="5" id="KW-1185">Reference proteome</keyword>
<dbReference type="CDD" id="cd18280">
    <property type="entry name" value="BTB_POZ_BPM_plant"/>
    <property type="match status" value="1"/>
</dbReference>
<dbReference type="PROSITE" id="PS50144">
    <property type="entry name" value="MATH"/>
    <property type="match status" value="1"/>
</dbReference>
<dbReference type="InterPro" id="IPR008974">
    <property type="entry name" value="TRAF-like"/>
</dbReference>
<name>A0AAV8DH87_9POAL</name>
<dbReference type="InterPro" id="IPR000210">
    <property type="entry name" value="BTB/POZ_dom"/>
</dbReference>
<dbReference type="PROSITE" id="PS50097">
    <property type="entry name" value="BTB"/>
    <property type="match status" value="1"/>
</dbReference>
<dbReference type="CDD" id="cd00121">
    <property type="entry name" value="MATH"/>
    <property type="match status" value="1"/>
</dbReference>
<organism evidence="4 5">
    <name type="scientific">Rhynchospora pubera</name>
    <dbReference type="NCBI Taxonomy" id="906938"/>
    <lineage>
        <taxon>Eukaryota</taxon>
        <taxon>Viridiplantae</taxon>
        <taxon>Streptophyta</taxon>
        <taxon>Embryophyta</taxon>
        <taxon>Tracheophyta</taxon>
        <taxon>Spermatophyta</taxon>
        <taxon>Magnoliopsida</taxon>
        <taxon>Liliopsida</taxon>
        <taxon>Poales</taxon>
        <taxon>Cyperaceae</taxon>
        <taxon>Cyperoideae</taxon>
        <taxon>Rhynchosporeae</taxon>
        <taxon>Rhynchospora</taxon>
    </lineage>
</organism>
<sequence length="293" mass="32834">MLSAVVNSRKYETASTWLTETCTGSHLFKLTGYSFVKGIGYGNCISSGTFTVGGYNWTIRYYPDRNSYSQEYLSFDLFLGSDTKARVEITLSMLSQTGGRPHMRYSSGAVTISPNCSWNCPLFIKGKEFETSKCLKNDSFTVRCTLTVFKCSSLQDETNCKAHPLIVQPSNLHQHLTSLLESGDGADISFKVSGVTFKAHRCIVAARSLVFRAELFGPMKVKRNQTIEIKDMDPSIFKKMLQFIYTDSLPELEVAKGNKDGSVALAQHLLVAADRYKLERLKEICEIAMYKFC</sequence>
<feature type="domain" description="BTB" evidence="2">
    <location>
        <begin position="186"/>
        <end position="253"/>
    </location>
</feature>
<dbReference type="EMBL" id="JAMFTS010000004">
    <property type="protein sequence ID" value="KAJ4765593.1"/>
    <property type="molecule type" value="Genomic_DNA"/>
</dbReference>
<protein>
    <submittedName>
        <fullName evidence="4">BTB/POZ and MATH domain-containing protein 2</fullName>
    </submittedName>
</protein>
<dbReference type="SUPFAM" id="SSF54695">
    <property type="entry name" value="POZ domain"/>
    <property type="match status" value="1"/>
</dbReference>
<evidence type="ECO:0000313" key="4">
    <source>
        <dbReference type="EMBL" id="KAJ4765593.1"/>
    </source>
</evidence>
<dbReference type="InterPro" id="IPR011333">
    <property type="entry name" value="SKP1/BTB/POZ_sf"/>
</dbReference>
<dbReference type="Pfam" id="PF22486">
    <property type="entry name" value="MATH_2"/>
    <property type="match status" value="1"/>
</dbReference>
<dbReference type="Gene3D" id="3.30.710.10">
    <property type="entry name" value="Potassium Channel Kv1.1, Chain A"/>
    <property type="match status" value="1"/>
</dbReference>
<dbReference type="SUPFAM" id="SSF49599">
    <property type="entry name" value="TRAF domain-like"/>
    <property type="match status" value="1"/>
</dbReference>
<dbReference type="Pfam" id="PF00651">
    <property type="entry name" value="BTB"/>
    <property type="match status" value="1"/>
</dbReference>
<dbReference type="AlphaFoldDB" id="A0AAV8DH87"/>
<comment type="caution">
    <text evidence="4">The sequence shown here is derived from an EMBL/GenBank/DDBJ whole genome shotgun (WGS) entry which is preliminary data.</text>
</comment>
<dbReference type="InterPro" id="IPR002083">
    <property type="entry name" value="MATH/TRAF_dom"/>
</dbReference>
<dbReference type="InterPro" id="IPR045005">
    <property type="entry name" value="BPM1-6"/>
</dbReference>
<dbReference type="PANTHER" id="PTHR26379:SF187">
    <property type="entry name" value="OS07G0655300 PROTEIN"/>
    <property type="match status" value="1"/>
</dbReference>
<gene>
    <name evidence="4" type="ORF">LUZ62_075968</name>
</gene>
<reference evidence="4" key="1">
    <citation type="submission" date="2022-08" db="EMBL/GenBank/DDBJ databases">
        <authorList>
            <person name="Marques A."/>
        </authorList>
    </citation>
    <scope>NUCLEOTIDE SEQUENCE</scope>
    <source>
        <strain evidence="4">RhyPub2mFocal</strain>
        <tissue evidence="4">Leaves</tissue>
    </source>
</reference>